<accession>A0A4Q2KUI8</accession>
<dbReference type="Proteomes" id="UP000289216">
    <property type="component" value="Unassembled WGS sequence"/>
</dbReference>
<dbReference type="InterPro" id="IPR032587">
    <property type="entry name" value="DUF4911"/>
</dbReference>
<sequence length="81" mass="9320">MESRSYEFLLRSKVEDIDFINKIMEAYEGVGVVRTLDSKTGLLSIVLTEDFKDFVREMLEDLGKNWVSLEILSEGAWSGRL</sequence>
<comment type="caution">
    <text evidence="1">The sequence shown here is derived from an EMBL/GenBank/DDBJ whole genome shotgun (WGS) entry which is preliminary data.</text>
</comment>
<evidence type="ECO:0000313" key="1">
    <source>
        <dbReference type="EMBL" id="RXZ69204.1"/>
    </source>
</evidence>
<proteinExistence type="predicted"/>
<protein>
    <submittedName>
        <fullName evidence="1">DUF4911 domain-containing protein</fullName>
    </submittedName>
</protein>
<name>A0A4Q2KUI8_9FUSO</name>
<dbReference type="EMBL" id="SBAP01000017">
    <property type="protein sequence ID" value="RXZ69204.1"/>
    <property type="molecule type" value="Genomic_DNA"/>
</dbReference>
<dbReference type="RefSeq" id="WP_129491301.1">
    <property type="nucleotide sequence ID" value="NZ_SBAP01000017.1"/>
</dbReference>
<dbReference type="Pfam" id="PF16256">
    <property type="entry name" value="DUF4911"/>
    <property type="match status" value="1"/>
</dbReference>
<dbReference type="AlphaFoldDB" id="A0A4Q2KUI8"/>
<evidence type="ECO:0000313" key="2">
    <source>
        <dbReference type="Proteomes" id="UP000289216"/>
    </source>
</evidence>
<reference evidence="1 2" key="1">
    <citation type="submission" date="2019-01" db="EMBL/GenBank/DDBJ databases">
        <title>Fusobacterium necrophorum Isolated From the Uterus of Dairy Cows.</title>
        <authorList>
            <person name="Francis A.M."/>
        </authorList>
    </citation>
    <scope>NUCLEOTIDE SEQUENCE [LARGE SCALE GENOMIC DNA]</scope>
    <source>
        <strain evidence="1 2">KG35</strain>
    </source>
</reference>
<gene>
    <name evidence="1" type="ORF">EPT53_07310</name>
</gene>
<organism evidence="1 2">
    <name type="scientific">Fusobacterium necrophorum</name>
    <dbReference type="NCBI Taxonomy" id="859"/>
    <lineage>
        <taxon>Bacteria</taxon>
        <taxon>Fusobacteriati</taxon>
        <taxon>Fusobacteriota</taxon>
        <taxon>Fusobacteriia</taxon>
        <taxon>Fusobacteriales</taxon>
        <taxon>Fusobacteriaceae</taxon>
        <taxon>Fusobacterium</taxon>
    </lineage>
</organism>